<keyword evidence="3" id="KW-1185">Reference proteome</keyword>
<feature type="non-terminal residue" evidence="2">
    <location>
        <position position="1"/>
    </location>
</feature>
<proteinExistence type="predicted"/>
<gene>
    <name evidence="2" type="ORF">ALC57_01751</name>
</gene>
<accession>A0A195EKM0</accession>
<evidence type="ECO:0000313" key="3">
    <source>
        <dbReference type="Proteomes" id="UP000078492"/>
    </source>
</evidence>
<name>A0A195EKM0_9HYME</name>
<feature type="compositionally biased region" description="Polar residues" evidence="1">
    <location>
        <begin position="237"/>
        <end position="279"/>
    </location>
</feature>
<reference evidence="2 3" key="1">
    <citation type="submission" date="2015-09" db="EMBL/GenBank/DDBJ databases">
        <title>Trachymyrmex cornetzi WGS genome.</title>
        <authorList>
            <person name="Nygaard S."/>
            <person name="Hu H."/>
            <person name="Boomsma J."/>
            <person name="Zhang G."/>
        </authorList>
    </citation>
    <scope>NUCLEOTIDE SEQUENCE [LARGE SCALE GENOMIC DNA]</scope>
    <source>
        <strain evidence="2">Tcor2-1</strain>
        <tissue evidence="2">Whole body</tissue>
    </source>
</reference>
<feature type="region of interest" description="Disordered" evidence="1">
    <location>
        <begin position="237"/>
        <end position="289"/>
    </location>
</feature>
<organism evidence="2 3">
    <name type="scientific">Trachymyrmex cornetzi</name>
    <dbReference type="NCBI Taxonomy" id="471704"/>
    <lineage>
        <taxon>Eukaryota</taxon>
        <taxon>Metazoa</taxon>
        <taxon>Ecdysozoa</taxon>
        <taxon>Arthropoda</taxon>
        <taxon>Hexapoda</taxon>
        <taxon>Insecta</taxon>
        <taxon>Pterygota</taxon>
        <taxon>Neoptera</taxon>
        <taxon>Endopterygota</taxon>
        <taxon>Hymenoptera</taxon>
        <taxon>Apocrita</taxon>
        <taxon>Aculeata</taxon>
        <taxon>Formicoidea</taxon>
        <taxon>Formicidae</taxon>
        <taxon>Myrmicinae</taxon>
        <taxon>Trachymyrmex</taxon>
    </lineage>
</organism>
<dbReference type="AlphaFoldDB" id="A0A195EKM0"/>
<evidence type="ECO:0000313" key="2">
    <source>
        <dbReference type="EMBL" id="KYN28788.1"/>
    </source>
</evidence>
<dbReference type="EMBL" id="KQ978739">
    <property type="protein sequence ID" value="KYN28788.1"/>
    <property type="molecule type" value="Genomic_DNA"/>
</dbReference>
<sequence length="289" mass="32958">ICTIAVIATVTQFIFHEWEEELLVRGKPGMNFQSGISVQRFSHRELNFGYGSTTLLNLRYISSSKYRYIELEFNSNCKCISNVNVDCSGYNDVIDLGSRRRDYYGGYWCIFGSRRADVNADSKQEPVIGRSGHIVNQSIYMSSHLRHLFVLYLNKEITLQQTSHIDTLINEHFARDLAKADVVGKSISSLMISLQELHTHTYTFIFLFCTHKKLNKTNKSRATSAEKEIAALKEQLAATNDNNSKTEGHQLSQPPQGSDQQQVHDASNPRRTPNSNFEQELQAKDKEVR</sequence>
<dbReference type="Proteomes" id="UP000078492">
    <property type="component" value="Unassembled WGS sequence"/>
</dbReference>
<evidence type="ECO:0000256" key="1">
    <source>
        <dbReference type="SAM" id="MobiDB-lite"/>
    </source>
</evidence>
<dbReference type="STRING" id="471704.A0A195EKM0"/>
<protein>
    <submittedName>
        <fullName evidence="2">Uncharacterized protein</fullName>
    </submittedName>
</protein>